<dbReference type="STRING" id="1160509.A0A3N4IPQ8"/>
<keyword evidence="1" id="KW-0479">Metal-binding</keyword>
<evidence type="ECO:0000259" key="4">
    <source>
        <dbReference type="PROSITE" id="PS50089"/>
    </source>
</evidence>
<keyword evidence="3" id="KW-0472">Membrane</keyword>
<reference evidence="5 6" key="1">
    <citation type="journal article" date="2018" name="Nat. Ecol. Evol.">
        <title>Pezizomycetes genomes reveal the molecular basis of ectomycorrhizal truffle lifestyle.</title>
        <authorList>
            <person name="Murat C."/>
            <person name="Payen T."/>
            <person name="Noel B."/>
            <person name="Kuo A."/>
            <person name="Morin E."/>
            <person name="Chen J."/>
            <person name="Kohler A."/>
            <person name="Krizsan K."/>
            <person name="Balestrini R."/>
            <person name="Da Silva C."/>
            <person name="Montanini B."/>
            <person name="Hainaut M."/>
            <person name="Levati E."/>
            <person name="Barry K.W."/>
            <person name="Belfiori B."/>
            <person name="Cichocki N."/>
            <person name="Clum A."/>
            <person name="Dockter R.B."/>
            <person name="Fauchery L."/>
            <person name="Guy J."/>
            <person name="Iotti M."/>
            <person name="Le Tacon F."/>
            <person name="Lindquist E.A."/>
            <person name="Lipzen A."/>
            <person name="Malagnac F."/>
            <person name="Mello A."/>
            <person name="Molinier V."/>
            <person name="Miyauchi S."/>
            <person name="Poulain J."/>
            <person name="Riccioni C."/>
            <person name="Rubini A."/>
            <person name="Sitrit Y."/>
            <person name="Splivallo R."/>
            <person name="Traeger S."/>
            <person name="Wang M."/>
            <person name="Zifcakova L."/>
            <person name="Wipf D."/>
            <person name="Zambonelli A."/>
            <person name="Paolocci F."/>
            <person name="Nowrousian M."/>
            <person name="Ottonello S."/>
            <person name="Baldrian P."/>
            <person name="Spatafora J.W."/>
            <person name="Henrissat B."/>
            <person name="Nagy L.G."/>
            <person name="Aury J.M."/>
            <person name="Wincker P."/>
            <person name="Grigoriev I.V."/>
            <person name="Bonfante P."/>
            <person name="Martin F.M."/>
        </authorList>
    </citation>
    <scope>NUCLEOTIDE SEQUENCE [LARGE SCALE GENOMIC DNA]</scope>
    <source>
        <strain evidence="5 6">RN42</strain>
    </source>
</reference>
<dbReference type="InterPro" id="IPR013083">
    <property type="entry name" value="Znf_RING/FYVE/PHD"/>
</dbReference>
<organism evidence="5 6">
    <name type="scientific">Ascobolus immersus RN42</name>
    <dbReference type="NCBI Taxonomy" id="1160509"/>
    <lineage>
        <taxon>Eukaryota</taxon>
        <taxon>Fungi</taxon>
        <taxon>Dikarya</taxon>
        <taxon>Ascomycota</taxon>
        <taxon>Pezizomycotina</taxon>
        <taxon>Pezizomycetes</taxon>
        <taxon>Pezizales</taxon>
        <taxon>Ascobolaceae</taxon>
        <taxon>Ascobolus</taxon>
    </lineage>
</organism>
<dbReference type="CDD" id="cd16473">
    <property type="entry name" value="RING-H2_RNF103"/>
    <property type="match status" value="1"/>
</dbReference>
<feature type="domain" description="RING-type" evidence="4">
    <location>
        <begin position="182"/>
        <end position="224"/>
    </location>
</feature>
<dbReference type="FunFam" id="3.30.40.10:FF:000539">
    <property type="entry name" value="Ring finger domain protein"/>
    <property type="match status" value="1"/>
</dbReference>
<keyword evidence="1" id="KW-0863">Zinc-finger</keyword>
<dbReference type="EMBL" id="ML119648">
    <property type="protein sequence ID" value="RPA86718.1"/>
    <property type="molecule type" value="Genomic_DNA"/>
</dbReference>
<dbReference type="PROSITE" id="PS50089">
    <property type="entry name" value="ZF_RING_2"/>
    <property type="match status" value="1"/>
</dbReference>
<feature type="compositionally biased region" description="Basic and acidic residues" evidence="2">
    <location>
        <begin position="150"/>
        <end position="170"/>
    </location>
</feature>
<feature type="non-terminal residue" evidence="5">
    <location>
        <position position="1"/>
    </location>
</feature>
<dbReference type="InterPro" id="IPR051826">
    <property type="entry name" value="E3_ubiquitin-ligase_domain"/>
</dbReference>
<protein>
    <recommendedName>
        <fullName evidence="4">RING-type domain-containing protein</fullName>
    </recommendedName>
</protein>
<keyword evidence="6" id="KW-1185">Reference proteome</keyword>
<dbReference type="GO" id="GO:0061630">
    <property type="term" value="F:ubiquitin protein ligase activity"/>
    <property type="evidence" value="ECO:0007669"/>
    <property type="project" value="TreeGrafter"/>
</dbReference>
<evidence type="ECO:0000256" key="1">
    <source>
        <dbReference type="PROSITE-ProRule" id="PRU00175"/>
    </source>
</evidence>
<name>A0A3N4IPQ8_ASCIM</name>
<evidence type="ECO:0000256" key="3">
    <source>
        <dbReference type="SAM" id="Phobius"/>
    </source>
</evidence>
<gene>
    <name evidence="5" type="ORF">BJ508DRAFT_185935</name>
</gene>
<dbReference type="PANTHER" id="PTHR22765:SF434">
    <property type="entry name" value="GB|AAD18119.1-RELATED"/>
    <property type="match status" value="1"/>
</dbReference>
<proteinExistence type="predicted"/>
<keyword evidence="1" id="KW-0862">Zinc</keyword>
<dbReference type="Proteomes" id="UP000275078">
    <property type="component" value="Unassembled WGS sequence"/>
</dbReference>
<dbReference type="SUPFAM" id="SSF57850">
    <property type="entry name" value="RING/U-box"/>
    <property type="match status" value="1"/>
</dbReference>
<dbReference type="PANTHER" id="PTHR22765">
    <property type="entry name" value="RING FINGER AND PROTEASE ASSOCIATED DOMAIN-CONTAINING"/>
    <property type="match status" value="1"/>
</dbReference>
<feature type="non-terminal residue" evidence="5">
    <location>
        <position position="260"/>
    </location>
</feature>
<dbReference type="SMART" id="SM00184">
    <property type="entry name" value="RING"/>
    <property type="match status" value="1"/>
</dbReference>
<keyword evidence="3" id="KW-1133">Transmembrane helix</keyword>
<accession>A0A3N4IPQ8</accession>
<feature type="region of interest" description="Disordered" evidence="2">
    <location>
        <begin position="109"/>
        <end position="172"/>
    </location>
</feature>
<feature type="region of interest" description="Disordered" evidence="2">
    <location>
        <begin position="230"/>
        <end position="260"/>
    </location>
</feature>
<dbReference type="GO" id="GO:0006511">
    <property type="term" value="P:ubiquitin-dependent protein catabolic process"/>
    <property type="evidence" value="ECO:0007669"/>
    <property type="project" value="TreeGrafter"/>
</dbReference>
<dbReference type="OrthoDB" id="8062037at2759"/>
<keyword evidence="3" id="KW-0812">Transmembrane</keyword>
<evidence type="ECO:0000256" key="2">
    <source>
        <dbReference type="SAM" id="MobiDB-lite"/>
    </source>
</evidence>
<dbReference type="Pfam" id="PF13639">
    <property type="entry name" value="zf-RING_2"/>
    <property type="match status" value="1"/>
</dbReference>
<dbReference type="InterPro" id="IPR001841">
    <property type="entry name" value="Znf_RING"/>
</dbReference>
<dbReference type="Gene3D" id="3.30.40.10">
    <property type="entry name" value="Zinc/RING finger domain, C3HC4 (zinc finger)"/>
    <property type="match status" value="1"/>
</dbReference>
<feature type="compositionally biased region" description="Basic and acidic residues" evidence="2">
    <location>
        <begin position="243"/>
        <end position="252"/>
    </location>
</feature>
<evidence type="ECO:0000313" key="5">
    <source>
        <dbReference type="EMBL" id="RPA86718.1"/>
    </source>
</evidence>
<evidence type="ECO:0000313" key="6">
    <source>
        <dbReference type="Proteomes" id="UP000275078"/>
    </source>
</evidence>
<dbReference type="AlphaFoldDB" id="A0A3N4IPQ8"/>
<feature type="transmembrane region" description="Helical" evidence="3">
    <location>
        <begin position="22"/>
        <end position="47"/>
    </location>
</feature>
<dbReference type="GO" id="GO:0008270">
    <property type="term" value="F:zinc ion binding"/>
    <property type="evidence" value="ECO:0007669"/>
    <property type="project" value="UniProtKB-KW"/>
</dbReference>
<dbReference type="GO" id="GO:0005737">
    <property type="term" value="C:cytoplasm"/>
    <property type="evidence" value="ECO:0007669"/>
    <property type="project" value="TreeGrafter"/>
</dbReference>
<sequence>PSTTSTNMPKDNNGGRNNNNPLLFFVALGFGVIFTNLWIIVGVKYCFRYNARQRARANGEEDAVEIIDMNQPTRHRRRREKKLMTMEEVNERFPTTKYKVWRTKREEMGLSSSGGVSAESRPPSRAADASEPLSKIDSSKNVEILSEVSTDPKDPDHDHDHDDDDLHPALDPELLNSVGDSCAICLDTIEDDDDVRGLTCGHAFHSVCLDPWLTNRRACCPLCKADYYVPKPRPEGEEADASTTDRRGRDGTSRPNRPRN</sequence>